<evidence type="ECO:0000259" key="7">
    <source>
        <dbReference type="PROSITE" id="PS51296"/>
    </source>
</evidence>
<reference evidence="9" key="2">
    <citation type="journal article" date="2016" name="Int. J. Syst. Evol. Microbiol.">
        <title>Complete genome sequence and cell structure of Limnochorda pilosa, a Gram-negative spore-former within the phylum Firmicutes.</title>
        <authorList>
            <person name="Watanabe M."/>
            <person name="Kojima H."/>
            <person name="Fukui M."/>
        </authorList>
    </citation>
    <scope>NUCLEOTIDE SEQUENCE [LARGE SCALE GENOMIC DNA]</scope>
    <source>
        <strain evidence="9">HC45</strain>
    </source>
</reference>
<keyword evidence="5" id="KW-1015">Disulfide bond</keyword>
<evidence type="ECO:0000256" key="6">
    <source>
        <dbReference type="ARBA" id="ARBA00034078"/>
    </source>
</evidence>
<keyword evidence="4" id="KW-0411">Iron-sulfur</keyword>
<protein>
    <submittedName>
        <fullName evidence="8">(2Fe-2S)-binding protein</fullName>
    </submittedName>
</protein>
<dbReference type="KEGG" id="lpil:LIP_1344"/>
<dbReference type="GO" id="GO:0004497">
    <property type="term" value="F:monooxygenase activity"/>
    <property type="evidence" value="ECO:0007669"/>
    <property type="project" value="UniProtKB-ARBA"/>
</dbReference>
<accession>A0A0K2SJD9</accession>
<dbReference type="AlphaFoldDB" id="A0A0K2SJD9"/>
<evidence type="ECO:0000256" key="4">
    <source>
        <dbReference type="ARBA" id="ARBA00023014"/>
    </source>
</evidence>
<gene>
    <name evidence="8" type="ORF">LIP_1344</name>
</gene>
<evidence type="ECO:0000256" key="5">
    <source>
        <dbReference type="ARBA" id="ARBA00023157"/>
    </source>
</evidence>
<dbReference type="CDD" id="cd03467">
    <property type="entry name" value="Rieske"/>
    <property type="match status" value="1"/>
</dbReference>
<sequence>MTRRSFLGRAWRAGAALGTSLLALPLVRFASWQAGPAQAAVRAGPASAFPPGSRLPVAGQPLWIVHEAGGDLAAVLGRCTHLGCPLESDPSSGGWRCPCHGSRFDPSGAAVHGPATRPLPHAALWEEDGVLWADPAHPVPAGTRLRLEEGGA</sequence>
<dbReference type="Pfam" id="PF00355">
    <property type="entry name" value="Rieske"/>
    <property type="match status" value="1"/>
</dbReference>
<evidence type="ECO:0000256" key="3">
    <source>
        <dbReference type="ARBA" id="ARBA00023004"/>
    </source>
</evidence>
<dbReference type="PRINTS" id="PR00162">
    <property type="entry name" value="RIESKE"/>
</dbReference>
<dbReference type="GO" id="GO:0016020">
    <property type="term" value="C:membrane"/>
    <property type="evidence" value="ECO:0007669"/>
    <property type="project" value="InterPro"/>
</dbReference>
<evidence type="ECO:0000313" key="8">
    <source>
        <dbReference type="EMBL" id="BAS27195.1"/>
    </source>
</evidence>
<dbReference type="RefSeq" id="WP_068135735.1">
    <property type="nucleotide sequence ID" value="NZ_AP014924.1"/>
</dbReference>
<dbReference type="PROSITE" id="PS51296">
    <property type="entry name" value="RIESKE"/>
    <property type="match status" value="1"/>
</dbReference>
<dbReference type="InterPro" id="IPR006311">
    <property type="entry name" value="TAT_signal"/>
</dbReference>
<name>A0A0K2SJD9_LIMPI</name>
<keyword evidence="3" id="KW-0408">Iron</keyword>
<dbReference type="SUPFAM" id="SSF50022">
    <property type="entry name" value="ISP domain"/>
    <property type="match status" value="1"/>
</dbReference>
<dbReference type="GO" id="GO:0051537">
    <property type="term" value="F:2 iron, 2 sulfur cluster binding"/>
    <property type="evidence" value="ECO:0007669"/>
    <property type="project" value="UniProtKB-KW"/>
</dbReference>
<dbReference type="STRING" id="1555112.LIP_1344"/>
<evidence type="ECO:0000256" key="1">
    <source>
        <dbReference type="ARBA" id="ARBA00022714"/>
    </source>
</evidence>
<dbReference type="EMBL" id="AP014924">
    <property type="protein sequence ID" value="BAS27195.1"/>
    <property type="molecule type" value="Genomic_DNA"/>
</dbReference>
<dbReference type="GO" id="GO:0046872">
    <property type="term" value="F:metal ion binding"/>
    <property type="evidence" value="ECO:0007669"/>
    <property type="project" value="UniProtKB-KW"/>
</dbReference>
<dbReference type="PROSITE" id="PS51318">
    <property type="entry name" value="TAT"/>
    <property type="match status" value="1"/>
</dbReference>
<dbReference type="OrthoDB" id="9767869at2"/>
<dbReference type="GO" id="GO:0016705">
    <property type="term" value="F:oxidoreductase activity, acting on paired donors, with incorporation or reduction of molecular oxygen"/>
    <property type="evidence" value="ECO:0007669"/>
    <property type="project" value="UniProtKB-ARBA"/>
</dbReference>
<keyword evidence="9" id="KW-1185">Reference proteome</keyword>
<evidence type="ECO:0000313" key="9">
    <source>
        <dbReference type="Proteomes" id="UP000065807"/>
    </source>
</evidence>
<keyword evidence="1" id="KW-0001">2Fe-2S</keyword>
<dbReference type="Proteomes" id="UP000065807">
    <property type="component" value="Chromosome"/>
</dbReference>
<dbReference type="InterPro" id="IPR005805">
    <property type="entry name" value="Rieske_Fe-S_prot_C"/>
</dbReference>
<comment type="cofactor">
    <cofactor evidence="6">
        <name>[2Fe-2S] cluster</name>
        <dbReference type="ChEBI" id="CHEBI:190135"/>
    </cofactor>
</comment>
<dbReference type="PANTHER" id="PTHR10134">
    <property type="entry name" value="CYTOCHROME B-C1 COMPLEX SUBUNIT RIESKE, MITOCHONDRIAL"/>
    <property type="match status" value="1"/>
</dbReference>
<dbReference type="InterPro" id="IPR017941">
    <property type="entry name" value="Rieske_2Fe-2S"/>
</dbReference>
<organism evidence="8 9">
    <name type="scientific">Limnochorda pilosa</name>
    <dbReference type="NCBI Taxonomy" id="1555112"/>
    <lineage>
        <taxon>Bacteria</taxon>
        <taxon>Bacillati</taxon>
        <taxon>Bacillota</taxon>
        <taxon>Limnochordia</taxon>
        <taxon>Limnochordales</taxon>
        <taxon>Limnochordaceae</taxon>
        <taxon>Limnochorda</taxon>
    </lineage>
</organism>
<keyword evidence="2" id="KW-0479">Metal-binding</keyword>
<proteinExistence type="predicted"/>
<reference evidence="9" key="1">
    <citation type="submission" date="2015-07" db="EMBL/GenBank/DDBJ databases">
        <title>Complete genome sequence and phylogenetic analysis of Limnochorda pilosa.</title>
        <authorList>
            <person name="Watanabe M."/>
            <person name="Kojima H."/>
            <person name="Fukui M."/>
        </authorList>
    </citation>
    <scope>NUCLEOTIDE SEQUENCE [LARGE SCALE GENOMIC DNA]</scope>
    <source>
        <strain evidence="9">HC45</strain>
    </source>
</reference>
<dbReference type="InterPro" id="IPR036922">
    <property type="entry name" value="Rieske_2Fe-2S_sf"/>
</dbReference>
<evidence type="ECO:0000256" key="2">
    <source>
        <dbReference type="ARBA" id="ARBA00022723"/>
    </source>
</evidence>
<dbReference type="InterPro" id="IPR014349">
    <property type="entry name" value="Rieske_Fe-S_prot"/>
</dbReference>
<feature type="domain" description="Rieske" evidence="7">
    <location>
        <begin position="41"/>
        <end position="133"/>
    </location>
</feature>
<dbReference type="Gene3D" id="2.102.10.10">
    <property type="entry name" value="Rieske [2Fe-2S] iron-sulphur domain"/>
    <property type="match status" value="1"/>
</dbReference>